<keyword evidence="2" id="KW-1185">Reference proteome</keyword>
<evidence type="ECO:0000313" key="1">
    <source>
        <dbReference type="EMBL" id="CAA9997249.1"/>
    </source>
</evidence>
<organism evidence="1 2">
    <name type="scientific">Nesidiocoris tenuis</name>
    <dbReference type="NCBI Taxonomy" id="355587"/>
    <lineage>
        <taxon>Eukaryota</taxon>
        <taxon>Metazoa</taxon>
        <taxon>Ecdysozoa</taxon>
        <taxon>Arthropoda</taxon>
        <taxon>Hexapoda</taxon>
        <taxon>Insecta</taxon>
        <taxon>Pterygota</taxon>
        <taxon>Neoptera</taxon>
        <taxon>Paraneoptera</taxon>
        <taxon>Hemiptera</taxon>
        <taxon>Heteroptera</taxon>
        <taxon>Panheteroptera</taxon>
        <taxon>Cimicomorpha</taxon>
        <taxon>Miridae</taxon>
        <taxon>Dicyphina</taxon>
        <taxon>Nesidiocoris</taxon>
    </lineage>
</organism>
<dbReference type="Proteomes" id="UP000479000">
    <property type="component" value="Unassembled WGS sequence"/>
</dbReference>
<accession>A0A6H5G4U6</accession>
<sequence>SIVCDKQPLLDPICSLPSSGMDKIIRQCHKLPYEDIFKVYINDSALVSQEKGSLKLTLDCYKDVINSTEDCGGIRQIVVGTRDSPNGLHLIIRPNINSTTGAWIGKPLCQKTKMTIPCSSPPVAVPMSRMENCNIRREIDHTQEAEFHTYDSYQPSHPLDSHPDAMSPEEALWTLIRSVHMKVIDRKGLTEQRFGAEDFTQEMEAFKKLGVYQGFNPEETMKRLATANLEYAGRGGGLSLTAQEPGSGAQPLVLKINAKLSTDIRLLLIFAMRETDYEKLTQKSKAEFVIVVTLLYQKYSIRRTIPAPGDKRSLAPDVVTLPRIAAVAPHILTNLYAALAFRPIPEVVPGMPCRPRGDGRN</sequence>
<name>A0A6H5G4U6_9HEMI</name>
<gene>
    <name evidence="1" type="ORF">NTEN_LOCUS3569</name>
</gene>
<dbReference type="AlphaFoldDB" id="A0A6H5G4U6"/>
<proteinExistence type="predicted"/>
<dbReference type="OrthoDB" id="6777148at2759"/>
<dbReference type="EMBL" id="CADCXU010005614">
    <property type="protein sequence ID" value="CAA9997249.1"/>
    <property type="molecule type" value="Genomic_DNA"/>
</dbReference>
<feature type="non-terminal residue" evidence="1">
    <location>
        <position position="1"/>
    </location>
</feature>
<protein>
    <submittedName>
        <fullName evidence="1">Uncharacterized protein</fullName>
    </submittedName>
</protein>
<evidence type="ECO:0000313" key="2">
    <source>
        <dbReference type="Proteomes" id="UP000479000"/>
    </source>
</evidence>
<reference evidence="1 2" key="1">
    <citation type="submission" date="2020-02" db="EMBL/GenBank/DDBJ databases">
        <authorList>
            <person name="Ferguson B K."/>
        </authorList>
    </citation>
    <scope>NUCLEOTIDE SEQUENCE [LARGE SCALE GENOMIC DNA]</scope>
</reference>